<accession>A0A1L0DXV3</accession>
<dbReference type="OrthoDB" id="9887029at2"/>
<evidence type="ECO:0000313" key="2">
    <source>
        <dbReference type="Proteomes" id="UP000183794"/>
    </source>
</evidence>
<proteinExistence type="predicted"/>
<sequence length="365" mass="42750">MNIKIETLLSNPKASLLTSEASCRSLKGFVQHHRKSIDDSDSKFTIKSFVSQYERELDELLAHYDVVVYDSSKPITELEIITNEGAFSFDEVHESTSKKILEQLNIPYVERSLELNGHREDFIAFVDKGNVLYKSNIDRICYEYDDYKTSLSNNYLKTFSYFDVIEDIFEPYNKTFIDQNSEIYTLIFEYYSDTLPASDMYFIRDECVYNNQLESVYDFQFYIEGHDFSLADYVRGDARIKVAPAFLPHDMGVRYVGISELGTELKSTFKTASLKQEFTVTTDLENEYIFTVDNDCVFESAVDNAYYENEPENRDEDFAEQLKDFILKKRKYDDYNTDVRIKADISQYQPEIIRSLKATYRHSNN</sequence>
<organism evidence="1 2">
    <name type="scientific">Moritella viscosa</name>
    <dbReference type="NCBI Taxonomy" id="80854"/>
    <lineage>
        <taxon>Bacteria</taxon>
        <taxon>Pseudomonadati</taxon>
        <taxon>Pseudomonadota</taxon>
        <taxon>Gammaproteobacteria</taxon>
        <taxon>Alteromonadales</taxon>
        <taxon>Moritellaceae</taxon>
        <taxon>Moritella</taxon>
    </lineage>
</organism>
<keyword evidence="1" id="KW-0240">DNA-directed RNA polymerase</keyword>
<keyword evidence="1" id="KW-0804">Transcription</keyword>
<evidence type="ECO:0000313" key="1">
    <source>
        <dbReference type="EMBL" id="SGY94879.1"/>
    </source>
</evidence>
<protein>
    <submittedName>
        <fullName evidence="1">DNA-directed RNA polymerase subunit beta'-RNA polymerase subunit beta'-Transcriptase subunit beta</fullName>
    </submittedName>
</protein>
<dbReference type="AlphaFoldDB" id="A0A1L0DXV3"/>
<dbReference type="GO" id="GO:0000428">
    <property type="term" value="C:DNA-directed RNA polymerase complex"/>
    <property type="evidence" value="ECO:0007669"/>
    <property type="project" value="UniProtKB-KW"/>
</dbReference>
<dbReference type="EMBL" id="FPLD01000051">
    <property type="protein sequence ID" value="SGY94879.1"/>
    <property type="molecule type" value="Genomic_DNA"/>
</dbReference>
<name>A0A1L0DXV3_9GAMM</name>
<reference evidence="1 2" key="1">
    <citation type="submission" date="2016-11" db="EMBL/GenBank/DDBJ databases">
        <authorList>
            <person name="Jaros S."/>
            <person name="Januszkiewicz K."/>
            <person name="Wedrychowicz H."/>
        </authorList>
    </citation>
    <scope>NUCLEOTIDE SEQUENCE [LARGE SCALE GENOMIC DNA]</scope>
    <source>
        <strain evidence="1">NVI 5450</strain>
    </source>
</reference>
<dbReference type="RefSeq" id="WP_075518129.1">
    <property type="nucleotide sequence ID" value="NZ_FPLD01000051.1"/>
</dbReference>
<gene>
    <name evidence="1" type="ORF">NVI5450_1640</name>
</gene>
<dbReference type="Proteomes" id="UP000183794">
    <property type="component" value="Unassembled WGS sequence"/>
</dbReference>